<dbReference type="EMBL" id="AMQN01032113">
    <property type="status" value="NOT_ANNOTATED_CDS"/>
    <property type="molecule type" value="Genomic_DNA"/>
</dbReference>
<dbReference type="PROSITE" id="PS51296">
    <property type="entry name" value="RIESKE"/>
    <property type="match status" value="1"/>
</dbReference>
<dbReference type="Pfam" id="PF03413">
    <property type="entry name" value="PepSY"/>
    <property type="match status" value="1"/>
</dbReference>
<evidence type="ECO:0000256" key="4">
    <source>
        <dbReference type="ARBA" id="ARBA00022692"/>
    </source>
</evidence>
<dbReference type="EMBL" id="KB311046">
    <property type="protein sequence ID" value="ELT90156.1"/>
    <property type="molecule type" value="Genomic_DNA"/>
</dbReference>
<evidence type="ECO:0000256" key="3">
    <source>
        <dbReference type="ARBA" id="ARBA00004972"/>
    </source>
</evidence>
<dbReference type="PANTHER" id="PTHR21266:SF32">
    <property type="entry name" value="CHOLESTEROL 7-DESATURASE NVD"/>
    <property type="match status" value="1"/>
</dbReference>
<evidence type="ECO:0000256" key="14">
    <source>
        <dbReference type="ARBA" id="ARBA00026095"/>
    </source>
</evidence>
<dbReference type="STRING" id="283909.R7TF26"/>
<keyword evidence="7" id="KW-1133">Transmembrane helix</keyword>
<comment type="subcellular location">
    <subcellularLocation>
        <location evidence="2">Membrane</location>
    </subcellularLocation>
</comment>
<evidence type="ECO:0000256" key="9">
    <source>
        <dbReference type="ARBA" id="ARBA00023004"/>
    </source>
</evidence>
<feature type="non-terminal residue" evidence="18">
    <location>
        <position position="400"/>
    </location>
</feature>
<dbReference type="Gene3D" id="2.102.10.10">
    <property type="entry name" value="Rieske [2Fe-2S] iron-sulphur domain"/>
    <property type="match status" value="1"/>
</dbReference>
<reference evidence="20" key="1">
    <citation type="submission" date="2012-12" db="EMBL/GenBank/DDBJ databases">
        <authorList>
            <person name="Hellsten U."/>
            <person name="Grimwood J."/>
            <person name="Chapman J.A."/>
            <person name="Shapiro H."/>
            <person name="Aerts A."/>
            <person name="Otillar R.P."/>
            <person name="Terry A.Y."/>
            <person name="Boore J.L."/>
            <person name="Simakov O."/>
            <person name="Marletaz F."/>
            <person name="Cho S.-J."/>
            <person name="Edsinger-Gonzales E."/>
            <person name="Havlak P."/>
            <person name="Kuo D.-H."/>
            <person name="Larsson T."/>
            <person name="Lv J."/>
            <person name="Arendt D."/>
            <person name="Savage R."/>
            <person name="Osoegawa K."/>
            <person name="de Jong P."/>
            <person name="Lindberg D.R."/>
            <person name="Seaver E.C."/>
            <person name="Weisblat D.A."/>
            <person name="Putnam N.H."/>
            <person name="Grigoriev I.V."/>
            <person name="Rokhsar D.S."/>
        </authorList>
    </citation>
    <scope>NUCLEOTIDE SEQUENCE</scope>
    <source>
        <strain evidence="20">I ESC-2004</strain>
    </source>
</reference>
<dbReference type="OrthoDB" id="6428779at2759"/>
<dbReference type="Pfam" id="PF00355">
    <property type="entry name" value="Rieske"/>
    <property type="match status" value="1"/>
</dbReference>
<dbReference type="GO" id="GO:0016020">
    <property type="term" value="C:membrane"/>
    <property type="evidence" value="ECO:0007669"/>
    <property type="project" value="UniProtKB-SubCell"/>
</dbReference>
<keyword evidence="4" id="KW-0812">Transmembrane</keyword>
<comment type="pathway">
    <text evidence="3">Hormone biosynthesis.</text>
</comment>
<evidence type="ECO:0000256" key="7">
    <source>
        <dbReference type="ARBA" id="ARBA00022989"/>
    </source>
</evidence>
<evidence type="ECO:0000256" key="12">
    <source>
        <dbReference type="ARBA" id="ARBA00025712"/>
    </source>
</evidence>
<dbReference type="EC" id="1.14.19.21" evidence="14"/>
<accession>R7TF26</accession>
<dbReference type="Proteomes" id="UP000014760">
    <property type="component" value="Unassembled WGS sequence"/>
</dbReference>
<dbReference type="HOGENOM" id="CLU_689973_0_0_1"/>
<keyword evidence="8" id="KW-0560">Oxidoreductase</keyword>
<reference evidence="19" key="3">
    <citation type="submission" date="2015-06" db="UniProtKB">
        <authorList>
            <consortium name="EnsemblMetazoa"/>
        </authorList>
    </citation>
    <scope>IDENTIFICATION</scope>
</reference>
<evidence type="ECO:0000313" key="18">
    <source>
        <dbReference type="EMBL" id="ELT90156.1"/>
    </source>
</evidence>
<evidence type="ECO:0000256" key="8">
    <source>
        <dbReference type="ARBA" id="ARBA00023002"/>
    </source>
</evidence>
<gene>
    <name evidence="18" type="ORF">CAPTEDRAFT_201224</name>
</gene>
<dbReference type="GO" id="GO:0008203">
    <property type="term" value="P:cholesterol metabolic process"/>
    <property type="evidence" value="ECO:0007669"/>
    <property type="project" value="InterPro"/>
</dbReference>
<dbReference type="InterPro" id="IPR025711">
    <property type="entry name" value="PepSY"/>
</dbReference>
<dbReference type="InterPro" id="IPR036922">
    <property type="entry name" value="Rieske_2Fe-2S_sf"/>
</dbReference>
<reference evidence="18 20" key="2">
    <citation type="journal article" date="2013" name="Nature">
        <title>Insights into bilaterian evolution from three spiralian genomes.</title>
        <authorList>
            <person name="Simakov O."/>
            <person name="Marletaz F."/>
            <person name="Cho S.J."/>
            <person name="Edsinger-Gonzales E."/>
            <person name="Havlak P."/>
            <person name="Hellsten U."/>
            <person name="Kuo D.H."/>
            <person name="Larsson T."/>
            <person name="Lv J."/>
            <person name="Arendt D."/>
            <person name="Savage R."/>
            <person name="Osoegawa K."/>
            <person name="de Jong P."/>
            <person name="Grimwood J."/>
            <person name="Chapman J.A."/>
            <person name="Shapiro H."/>
            <person name="Aerts A."/>
            <person name="Otillar R.P."/>
            <person name="Terry A.Y."/>
            <person name="Boore J.L."/>
            <person name="Grigoriev I.V."/>
            <person name="Lindberg D.R."/>
            <person name="Seaver E.C."/>
            <person name="Weisblat D.A."/>
            <person name="Putnam N.H."/>
            <person name="Rokhsar D.S."/>
        </authorList>
    </citation>
    <scope>NUCLEOTIDE SEQUENCE</scope>
    <source>
        <strain evidence="18 20">I ESC-2004</strain>
    </source>
</reference>
<evidence type="ECO:0000256" key="1">
    <source>
        <dbReference type="ARBA" id="ARBA00001962"/>
    </source>
</evidence>
<comment type="catalytic activity">
    <reaction evidence="15">
        <text>cholesterol + NADH + O2 + H(+) = 7-dehydrocholesterol + NAD(+) + 2 H2O</text>
        <dbReference type="Rhea" id="RHEA:51644"/>
        <dbReference type="ChEBI" id="CHEBI:15377"/>
        <dbReference type="ChEBI" id="CHEBI:15378"/>
        <dbReference type="ChEBI" id="CHEBI:15379"/>
        <dbReference type="ChEBI" id="CHEBI:16113"/>
        <dbReference type="ChEBI" id="CHEBI:17759"/>
        <dbReference type="ChEBI" id="CHEBI:57540"/>
        <dbReference type="ChEBI" id="CHEBI:57945"/>
        <dbReference type="EC" id="1.14.19.21"/>
    </reaction>
    <physiologicalReaction direction="left-to-right" evidence="15">
        <dbReference type="Rhea" id="RHEA:51645"/>
    </physiologicalReaction>
</comment>
<dbReference type="GO" id="GO:0046872">
    <property type="term" value="F:metal ion binding"/>
    <property type="evidence" value="ECO:0007669"/>
    <property type="project" value="UniProtKB-KW"/>
</dbReference>
<dbReference type="CDD" id="cd03469">
    <property type="entry name" value="Rieske_RO_Alpha_N"/>
    <property type="match status" value="1"/>
</dbReference>
<keyword evidence="9" id="KW-0408">Iron</keyword>
<evidence type="ECO:0000256" key="2">
    <source>
        <dbReference type="ARBA" id="ARBA00004370"/>
    </source>
</evidence>
<dbReference type="PANTHER" id="PTHR21266">
    <property type="entry name" value="IRON-SULFUR DOMAIN CONTAINING PROTEIN"/>
    <property type="match status" value="1"/>
</dbReference>
<comment type="catalytic activity">
    <reaction evidence="16">
        <text>cholesterol + NADPH + O2 + H(+) = 7-dehydrocholesterol + NADP(+) + 2 H2O</text>
        <dbReference type="Rhea" id="RHEA:45024"/>
        <dbReference type="ChEBI" id="CHEBI:15377"/>
        <dbReference type="ChEBI" id="CHEBI:15378"/>
        <dbReference type="ChEBI" id="CHEBI:15379"/>
        <dbReference type="ChEBI" id="CHEBI:16113"/>
        <dbReference type="ChEBI" id="CHEBI:17759"/>
        <dbReference type="ChEBI" id="CHEBI:57783"/>
        <dbReference type="ChEBI" id="CHEBI:58349"/>
        <dbReference type="EC" id="1.14.19.21"/>
    </reaction>
    <physiologicalReaction direction="left-to-right" evidence="16">
        <dbReference type="Rhea" id="RHEA:45025"/>
    </physiologicalReaction>
</comment>
<evidence type="ECO:0000256" key="15">
    <source>
        <dbReference type="ARBA" id="ARBA00047853"/>
    </source>
</evidence>
<evidence type="ECO:0000256" key="10">
    <source>
        <dbReference type="ARBA" id="ARBA00023014"/>
    </source>
</evidence>
<dbReference type="UniPathway" id="UPA01020"/>
<dbReference type="GO" id="GO:0170056">
    <property type="term" value="F:cholesterol 7-desaturase [NAD(P)H] activity"/>
    <property type="evidence" value="ECO:0007669"/>
    <property type="project" value="UniProtKB-EC"/>
</dbReference>
<comment type="similarity">
    <text evidence="13">Belongs to the cholesterol 7-desaturase family.</text>
</comment>
<dbReference type="Pfam" id="PF19298">
    <property type="entry name" value="KshA_C"/>
    <property type="match status" value="1"/>
</dbReference>
<keyword evidence="6" id="KW-0479">Metal-binding</keyword>
<dbReference type="EMBL" id="AMQN01032112">
    <property type="status" value="NOT_ANNOTATED_CDS"/>
    <property type="molecule type" value="Genomic_DNA"/>
</dbReference>
<dbReference type="GO" id="GO:0005737">
    <property type="term" value="C:cytoplasm"/>
    <property type="evidence" value="ECO:0007669"/>
    <property type="project" value="TreeGrafter"/>
</dbReference>
<dbReference type="GO" id="GO:0051537">
    <property type="term" value="F:2 iron, 2 sulfur cluster binding"/>
    <property type="evidence" value="ECO:0007669"/>
    <property type="project" value="UniProtKB-KW"/>
</dbReference>
<evidence type="ECO:0000256" key="13">
    <source>
        <dbReference type="ARBA" id="ARBA00025729"/>
    </source>
</evidence>
<name>R7TF26_CAPTE</name>
<dbReference type="InterPro" id="IPR045605">
    <property type="entry name" value="KshA-like_C"/>
</dbReference>
<keyword evidence="5" id="KW-0001">2Fe-2S</keyword>
<evidence type="ECO:0000313" key="19">
    <source>
        <dbReference type="EnsemblMetazoa" id="CapteP201224"/>
    </source>
</evidence>
<sequence length="400" mass="44851">MAVGSANASDAPTSLSEDAVPLLKAVEIARNHTGAEPLEAEREVEMGQAMYEIKLADKNGEEIKTIIDAQTGEVILSNHRSGHDNDHDDQLENALWLSGISNGKYLSLKEAVQQSESEFGGKLDYLISYSDKFFTEDGSNENNNKIWIWENHSMSKRYNKPIPFGWYAVEYSEGLKTGEVKPVKYFGKELVLFRTESGQASLLDAYCPHLGAHLGHGGIVKGESVSCPFHAWKFDGTGMLTDIPYAKRIPPKVKDKPCIRSYPVVERNQMIWAWYHPNESVAPMWEVDTIEEVGAEGWTEFQTFDWNIKSIIQETGENAADIAHFVTVHNVPFMPESEVEMKGHRRSTIFDAQTHAVEEDGSVNHTGDNLEAARLESYNVGPGQTYQKFMRLFEVVLMAT</sequence>
<dbReference type="EnsemblMetazoa" id="CapteT201224">
    <property type="protein sequence ID" value="CapteP201224"/>
    <property type="gene ID" value="CapteG201224"/>
</dbReference>
<keyword evidence="20" id="KW-1185">Reference proteome</keyword>
<dbReference type="Gene3D" id="3.90.380.10">
    <property type="entry name" value="Naphthalene 1,2-dioxygenase Alpha Subunit, Chain A, domain 1"/>
    <property type="match status" value="1"/>
</dbReference>
<dbReference type="AlphaFoldDB" id="R7TF26"/>
<proteinExistence type="inferred from homology"/>
<protein>
    <recommendedName>
        <fullName evidence="14">cholesterol 7-desaturase</fullName>
        <ecNumber evidence="14">1.14.19.21</ecNumber>
    </recommendedName>
</protein>
<evidence type="ECO:0000256" key="5">
    <source>
        <dbReference type="ARBA" id="ARBA00022714"/>
    </source>
</evidence>
<dbReference type="Gene3D" id="3.10.450.40">
    <property type="match status" value="1"/>
</dbReference>
<evidence type="ECO:0000313" key="20">
    <source>
        <dbReference type="Proteomes" id="UP000014760"/>
    </source>
</evidence>
<evidence type="ECO:0000259" key="17">
    <source>
        <dbReference type="PROSITE" id="PS51296"/>
    </source>
</evidence>
<keyword evidence="11" id="KW-0472">Membrane</keyword>
<evidence type="ECO:0000256" key="16">
    <source>
        <dbReference type="ARBA" id="ARBA00049548"/>
    </source>
</evidence>
<comment type="pathway">
    <text evidence="12">Steroid hormone biosynthesis; dafachronic acid biosynthesis.</text>
</comment>
<evidence type="ECO:0000256" key="11">
    <source>
        <dbReference type="ARBA" id="ARBA00023136"/>
    </source>
</evidence>
<evidence type="ECO:0000256" key="6">
    <source>
        <dbReference type="ARBA" id="ARBA00022723"/>
    </source>
</evidence>
<organism evidence="18">
    <name type="scientific">Capitella teleta</name>
    <name type="common">Polychaete worm</name>
    <dbReference type="NCBI Taxonomy" id="283909"/>
    <lineage>
        <taxon>Eukaryota</taxon>
        <taxon>Metazoa</taxon>
        <taxon>Spiralia</taxon>
        <taxon>Lophotrochozoa</taxon>
        <taxon>Annelida</taxon>
        <taxon>Polychaeta</taxon>
        <taxon>Sedentaria</taxon>
        <taxon>Scolecida</taxon>
        <taxon>Capitellidae</taxon>
        <taxon>Capitella</taxon>
    </lineage>
</organism>
<dbReference type="SUPFAM" id="SSF50022">
    <property type="entry name" value="ISP domain"/>
    <property type="match status" value="1"/>
</dbReference>
<dbReference type="InterPro" id="IPR017941">
    <property type="entry name" value="Rieske_2Fe-2S"/>
</dbReference>
<feature type="domain" description="Rieske" evidence="17">
    <location>
        <begin position="166"/>
        <end position="273"/>
    </location>
</feature>
<dbReference type="InterPro" id="IPR050584">
    <property type="entry name" value="Cholesterol_7-desaturase"/>
</dbReference>
<comment type="cofactor">
    <cofactor evidence="1">
        <name>Fe cation</name>
        <dbReference type="ChEBI" id="CHEBI:24875"/>
    </cofactor>
</comment>
<keyword evidence="10" id="KW-0411">Iron-sulfur</keyword>